<sequence>MARTRGAKSSSPSSRKRVPREAPVQGPTSEPPRPEAASPPAKPAPQNPPARRYLTRALSGTIFGAVVRASGGASGAPAATFESQIPSGIAPEVLIRRPMLTQPPIEGNLDCRARPFHSELCFDTATFKLRPELADSFHLLRRYRMEHLLTPRDFFYPRVAMDFYQSMTTNQLEMVHILSRRASTNPHLLRRELPPSMFLIDALLHSGASGYPSDPQLERKRICREVFTLDKWTNMTAYRAEQPELHSQLRYQLPGEHLQIIYLRVYPLLLLPYPEPLQLLQPHQSPLLQLSQGWPFPFQSIEIYAALQTLTASQSSLAQEMAAIRARQEQMLTTQAQHTAILRQLQHHLGLPSAAEHLTPPLQCHTHRPQSLRPLLNQLLKRQSHLPKPSEVPLPPYNFNHPYHIEDNAQLGWGGGGEK</sequence>
<evidence type="ECO:0000313" key="3">
    <source>
        <dbReference type="Proteomes" id="UP000288805"/>
    </source>
</evidence>
<comment type="caution">
    <text evidence="2">The sequence shown here is derived from an EMBL/GenBank/DDBJ whole genome shotgun (WGS) entry which is preliminary data.</text>
</comment>
<reference evidence="2 3" key="1">
    <citation type="journal article" date="2018" name="PLoS Genet.">
        <title>Population sequencing reveals clonal diversity and ancestral inbreeding in the grapevine cultivar Chardonnay.</title>
        <authorList>
            <person name="Roach M.J."/>
            <person name="Johnson D.L."/>
            <person name="Bohlmann J."/>
            <person name="van Vuuren H.J."/>
            <person name="Jones S.J."/>
            <person name="Pretorius I.S."/>
            <person name="Schmidt S.A."/>
            <person name="Borneman A.R."/>
        </authorList>
    </citation>
    <scope>NUCLEOTIDE SEQUENCE [LARGE SCALE GENOMIC DNA]</scope>
    <source>
        <strain evidence="3">cv. Chardonnay</strain>
        <tissue evidence="2">Leaf</tissue>
    </source>
</reference>
<evidence type="ECO:0000256" key="1">
    <source>
        <dbReference type="SAM" id="MobiDB-lite"/>
    </source>
</evidence>
<feature type="compositionally biased region" description="Low complexity" evidence="1">
    <location>
        <begin position="1"/>
        <end position="13"/>
    </location>
</feature>
<protein>
    <submittedName>
        <fullName evidence="2">Uncharacterized protein</fullName>
    </submittedName>
</protein>
<evidence type="ECO:0000313" key="2">
    <source>
        <dbReference type="EMBL" id="RVW63916.1"/>
    </source>
</evidence>
<organism evidence="2 3">
    <name type="scientific">Vitis vinifera</name>
    <name type="common">Grape</name>
    <dbReference type="NCBI Taxonomy" id="29760"/>
    <lineage>
        <taxon>Eukaryota</taxon>
        <taxon>Viridiplantae</taxon>
        <taxon>Streptophyta</taxon>
        <taxon>Embryophyta</taxon>
        <taxon>Tracheophyta</taxon>
        <taxon>Spermatophyta</taxon>
        <taxon>Magnoliopsida</taxon>
        <taxon>eudicotyledons</taxon>
        <taxon>Gunneridae</taxon>
        <taxon>Pentapetalae</taxon>
        <taxon>rosids</taxon>
        <taxon>Vitales</taxon>
        <taxon>Vitaceae</taxon>
        <taxon>Viteae</taxon>
        <taxon>Vitis</taxon>
    </lineage>
</organism>
<dbReference type="AlphaFoldDB" id="A0A438FVD2"/>
<gene>
    <name evidence="2" type="ORF">CK203_055722</name>
</gene>
<dbReference type="Proteomes" id="UP000288805">
    <property type="component" value="Unassembled WGS sequence"/>
</dbReference>
<proteinExistence type="predicted"/>
<dbReference type="EMBL" id="QGNW01000729">
    <property type="protein sequence ID" value="RVW63916.1"/>
    <property type="molecule type" value="Genomic_DNA"/>
</dbReference>
<name>A0A438FVD2_VITVI</name>
<accession>A0A438FVD2</accession>
<feature type="region of interest" description="Disordered" evidence="1">
    <location>
        <begin position="1"/>
        <end position="51"/>
    </location>
</feature>